<comment type="caution">
    <text evidence="3">The sequence shown here is derived from an EMBL/GenBank/DDBJ whole genome shotgun (WGS) entry which is preliminary data.</text>
</comment>
<evidence type="ECO:0000313" key="4">
    <source>
        <dbReference type="Proteomes" id="UP000054843"/>
    </source>
</evidence>
<accession>A0A0V1MRQ5</accession>
<dbReference type="Proteomes" id="UP000054843">
    <property type="component" value="Unassembled WGS sequence"/>
</dbReference>
<keyword evidence="4" id="KW-1185">Reference proteome</keyword>
<keyword evidence="1" id="KW-1133">Transmembrane helix</keyword>
<keyword evidence="2" id="KW-0732">Signal</keyword>
<keyword evidence="1" id="KW-0472">Membrane</keyword>
<dbReference type="OrthoDB" id="5928507at2759"/>
<feature type="transmembrane region" description="Helical" evidence="1">
    <location>
        <begin position="36"/>
        <end position="64"/>
    </location>
</feature>
<gene>
    <name evidence="3" type="ORF">T10_11526</name>
</gene>
<organism evidence="3 4">
    <name type="scientific">Trichinella papuae</name>
    <dbReference type="NCBI Taxonomy" id="268474"/>
    <lineage>
        <taxon>Eukaryota</taxon>
        <taxon>Metazoa</taxon>
        <taxon>Ecdysozoa</taxon>
        <taxon>Nematoda</taxon>
        <taxon>Enoplea</taxon>
        <taxon>Dorylaimia</taxon>
        <taxon>Trichinellida</taxon>
        <taxon>Trichinellidae</taxon>
        <taxon>Trichinella</taxon>
    </lineage>
</organism>
<name>A0A0V1MRQ5_9BILA</name>
<dbReference type="EMBL" id="JYDO01000050">
    <property type="protein sequence ID" value="KRZ74470.1"/>
    <property type="molecule type" value="Genomic_DNA"/>
</dbReference>
<reference evidence="3 4" key="1">
    <citation type="submission" date="2015-01" db="EMBL/GenBank/DDBJ databases">
        <title>Evolution of Trichinella species and genotypes.</title>
        <authorList>
            <person name="Korhonen P.K."/>
            <person name="Edoardo P."/>
            <person name="Giuseppe L.R."/>
            <person name="Gasser R.B."/>
        </authorList>
    </citation>
    <scope>NUCLEOTIDE SEQUENCE [LARGE SCALE GENOMIC DNA]</scope>
    <source>
        <strain evidence="3">ISS1980</strain>
    </source>
</reference>
<evidence type="ECO:0000256" key="1">
    <source>
        <dbReference type="SAM" id="Phobius"/>
    </source>
</evidence>
<evidence type="ECO:0000313" key="3">
    <source>
        <dbReference type="EMBL" id="KRZ74470.1"/>
    </source>
</evidence>
<feature type="signal peptide" evidence="2">
    <location>
        <begin position="1"/>
        <end position="27"/>
    </location>
</feature>
<feature type="chain" id="PRO_5006882798" evidence="2">
    <location>
        <begin position="28"/>
        <end position="114"/>
    </location>
</feature>
<keyword evidence="1" id="KW-0812">Transmembrane</keyword>
<dbReference type="AlphaFoldDB" id="A0A0V1MRQ5"/>
<proteinExistence type="predicted"/>
<evidence type="ECO:0000256" key="2">
    <source>
        <dbReference type="SAM" id="SignalP"/>
    </source>
</evidence>
<sequence>MATMYMQEHSLMLPLLVLFLINDSACAALNNNVTAIIGISTFGFFLPSAAVIGSCFALAMAVYMQCNTMIAFLRTICEHYRKKSNLCVDEIKPKIEKKSLTAIDEDDDSILMID</sequence>
<protein>
    <submittedName>
        <fullName evidence="3">Uncharacterized protein</fullName>
    </submittedName>
</protein>